<comment type="subcellular location">
    <subcellularLocation>
        <location evidence="1">Membrane</location>
        <topology evidence="1">Multi-pass membrane protein</topology>
    </subcellularLocation>
</comment>
<gene>
    <name evidence="5" type="ORF">IPN91_08175</name>
</gene>
<organism evidence="5 6">
    <name type="scientific">Candidatus Geothrix odensensis</name>
    <dbReference type="NCBI Taxonomy" id="2954440"/>
    <lineage>
        <taxon>Bacteria</taxon>
        <taxon>Pseudomonadati</taxon>
        <taxon>Acidobacteriota</taxon>
        <taxon>Holophagae</taxon>
        <taxon>Holophagales</taxon>
        <taxon>Holophagaceae</taxon>
        <taxon>Geothrix</taxon>
    </lineage>
</organism>
<dbReference type="Pfam" id="PF00146">
    <property type="entry name" value="NADHdh"/>
    <property type="match status" value="1"/>
</dbReference>
<dbReference type="AlphaFoldDB" id="A0A936F3U2"/>
<evidence type="ECO:0000256" key="3">
    <source>
        <dbReference type="ARBA" id="ARBA00022989"/>
    </source>
</evidence>
<dbReference type="EMBL" id="JADKCH010000006">
    <property type="protein sequence ID" value="MBK8572612.1"/>
    <property type="molecule type" value="Genomic_DNA"/>
</dbReference>
<evidence type="ECO:0000313" key="5">
    <source>
        <dbReference type="EMBL" id="MBK8572612.1"/>
    </source>
</evidence>
<keyword evidence="2" id="KW-0812">Transmembrane</keyword>
<sequence length="102" mass="11121">MFAGNPEPHPLTSAEGQLEIVAGFNTQFRSMKYSLPAVAEYSHRVTASAPHRRTLFHFGGWPVRPVKDPSCVLLSFASWVKLVFASPGVLHPDPLDGAPLPL</sequence>
<evidence type="ECO:0000256" key="4">
    <source>
        <dbReference type="ARBA" id="ARBA00023136"/>
    </source>
</evidence>
<dbReference type="InterPro" id="IPR001694">
    <property type="entry name" value="NADH_UbQ_OxRdtase_su1/FPO"/>
</dbReference>
<evidence type="ECO:0000256" key="1">
    <source>
        <dbReference type="ARBA" id="ARBA00004141"/>
    </source>
</evidence>
<evidence type="ECO:0000313" key="6">
    <source>
        <dbReference type="Proteomes" id="UP000709959"/>
    </source>
</evidence>
<dbReference type="Proteomes" id="UP000709959">
    <property type="component" value="Unassembled WGS sequence"/>
</dbReference>
<accession>A0A936F3U2</accession>
<keyword evidence="3" id="KW-1133">Transmembrane helix</keyword>
<reference evidence="5 6" key="1">
    <citation type="submission" date="2020-10" db="EMBL/GenBank/DDBJ databases">
        <title>Connecting structure to function with the recovery of over 1000 high-quality activated sludge metagenome-assembled genomes encoding full-length rRNA genes using long-read sequencing.</title>
        <authorList>
            <person name="Singleton C.M."/>
            <person name="Petriglieri F."/>
            <person name="Kristensen J.M."/>
            <person name="Kirkegaard R.H."/>
            <person name="Michaelsen T.Y."/>
            <person name="Andersen M.H."/>
            <person name="Karst S.M."/>
            <person name="Dueholm M.S."/>
            <person name="Nielsen P.H."/>
            <person name="Albertsen M."/>
        </authorList>
    </citation>
    <scope>NUCLEOTIDE SEQUENCE [LARGE SCALE GENOMIC DNA]</scope>
    <source>
        <strain evidence="5">OdNE_18-Q3-R46-58_MAXAC.008</strain>
    </source>
</reference>
<evidence type="ECO:0000256" key="2">
    <source>
        <dbReference type="ARBA" id="ARBA00022692"/>
    </source>
</evidence>
<dbReference type="GO" id="GO:0016020">
    <property type="term" value="C:membrane"/>
    <property type="evidence" value="ECO:0007669"/>
    <property type="project" value="UniProtKB-SubCell"/>
</dbReference>
<protein>
    <submittedName>
        <fullName evidence="5">NADH-quinone oxidoreductase subunit H</fullName>
    </submittedName>
</protein>
<comment type="caution">
    <text evidence="5">The sequence shown here is derived from an EMBL/GenBank/DDBJ whole genome shotgun (WGS) entry which is preliminary data.</text>
</comment>
<keyword evidence="4" id="KW-0472">Membrane</keyword>
<proteinExistence type="predicted"/>
<name>A0A936F3U2_9BACT</name>